<feature type="transmembrane region" description="Helical" evidence="1">
    <location>
        <begin position="66"/>
        <end position="84"/>
    </location>
</feature>
<name>A0A1H8AE59_9FIRM</name>
<dbReference type="Proteomes" id="UP000199158">
    <property type="component" value="Unassembled WGS sequence"/>
</dbReference>
<protein>
    <recommendedName>
        <fullName evidence="4">DUF554 domain-containing protein</fullName>
    </recommendedName>
</protein>
<feature type="transmembrane region" description="Helical" evidence="1">
    <location>
        <begin position="217"/>
        <end position="236"/>
    </location>
</feature>
<gene>
    <name evidence="2" type="ORF">SAMN05216180_1289</name>
</gene>
<evidence type="ECO:0008006" key="4">
    <source>
        <dbReference type="Google" id="ProtNLM"/>
    </source>
</evidence>
<dbReference type="RefSeq" id="WP_092752791.1">
    <property type="nucleotide sequence ID" value="NZ_FOCG01000001.1"/>
</dbReference>
<reference evidence="2 3" key="1">
    <citation type="submission" date="2016-10" db="EMBL/GenBank/DDBJ databases">
        <authorList>
            <person name="de Groot N.N."/>
        </authorList>
    </citation>
    <scope>NUCLEOTIDE SEQUENCE [LARGE SCALE GENOMIC DNA]</scope>
    <source>
        <strain evidence="2 3">CGMCC 1.5070</strain>
    </source>
</reference>
<keyword evidence="1" id="KW-0472">Membrane</keyword>
<evidence type="ECO:0000313" key="3">
    <source>
        <dbReference type="Proteomes" id="UP000199158"/>
    </source>
</evidence>
<dbReference type="AlphaFoldDB" id="A0A1H8AE59"/>
<keyword evidence="1" id="KW-1133">Transmembrane helix</keyword>
<feature type="transmembrane region" description="Helical" evidence="1">
    <location>
        <begin position="37"/>
        <end position="60"/>
    </location>
</feature>
<proteinExistence type="predicted"/>
<dbReference type="Pfam" id="PF04474">
    <property type="entry name" value="DUF554"/>
    <property type="match status" value="1"/>
</dbReference>
<feature type="transmembrane region" description="Helical" evidence="1">
    <location>
        <begin position="105"/>
        <end position="128"/>
    </location>
</feature>
<feature type="transmembrane region" description="Helical" evidence="1">
    <location>
        <begin position="190"/>
        <end position="211"/>
    </location>
</feature>
<feature type="transmembrane region" description="Helical" evidence="1">
    <location>
        <begin position="148"/>
        <end position="170"/>
    </location>
</feature>
<feature type="transmembrane region" description="Helical" evidence="1">
    <location>
        <begin position="6"/>
        <end position="25"/>
    </location>
</feature>
<sequence length="239" mass="24818">MIGTIVNTVAIALGGLIGLLIKRGVPKHVEDAVMSSLGIGILIVALNGVLSSMITVLPSGKLRDRGGLLLIISLAVGTLIGELLKIDDRLNLLGRMIENKLKVDGFAKGFISSSLIFCVGAMSIIGPLNDGLRGDSSVLFIKSALDGTTALILASTLGVGVLFSAIPVLLYQGTIAMLAGVLTKAVSDDLLSMICMVGYAIVLCIGLNFIGSSKIKTANIIPALLVPVVYNMLMMLKTL</sequence>
<dbReference type="OrthoDB" id="9797976at2"/>
<dbReference type="PANTHER" id="PTHR36111">
    <property type="entry name" value="INNER MEMBRANE PROTEIN-RELATED"/>
    <property type="match status" value="1"/>
</dbReference>
<dbReference type="EMBL" id="FOCG01000001">
    <property type="protein sequence ID" value="SEM69055.1"/>
    <property type="molecule type" value="Genomic_DNA"/>
</dbReference>
<dbReference type="InterPro" id="IPR007563">
    <property type="entry name" value="DUF554"/>
</dbReference>
<dbReference type="STRING" id="474960.SAMN05216180_1289"/>
<dbReference type="PANTHER" id="PTHR36111:SF2">
    <property type="entry name" value="INNER MEMBRANE PROTEIN"/>
    <property type="match status" value="1"/>
</dbReference>
<organism evidence="2 3">
    <name type="scientific">Hydrogenoanaerobacterium saccharovorans</name>
    <dbReference type="NCBI Taxonomy" id="474960"/>
    <lineage>
        <taxon>Bacteria</taxon>
        <taxon>Bacillati</taxon>
        <taxon>Bacillota</taxon>
        <taxon>Clostridia</taxon>
        <taxon>Eubacteriales</taxon>
        <taxon>Oscillospiraceae</taxon>
        <taxon>Hydrogenoanaerobacterium</taxon>
    </lineage>
</organism>
<keyword evidence="1" id="KW-0812">Transmembrane</keyword>
<accession>A0A1H8AE59</accession>
<evidence type="ECO:0000313" key="2">
    <source>
        <dbReference type="EMBL" id="SEM69055.1"/>
    </source>
</evidence>
<evidence type="ECO:0000256" key="1">
    <source>
        <dbReference type="SAM" id="Phobius"/>
    </source>
</evidence>
<keyword evidence="3" id="KW-1185">Reference proteome</keyword>